<feature type="chain" id="PRO_5043478172" evidence="1">
    <location>
        <begin position="18"/>
        <end position="85"/>
    </location>
</feature>
<name>A0AAX4IWK2_9PEZI</name>
<keyword evidence="1" id="KW-0732">Signal</keyword>
<sequence length="85" mass="8937">MKAATILIALFASMASASLRNVQCHGKPPSGWGPPNCNDADKTACKDLCTNGMIKCSDGLPKNGDGYWYAAPHLSSNVIIEALLT</sequence>
<evidence type="ECO:0000256" key="1">
    <source>
        <dbReference type="SAM" id="SignalP"/>
    </source>
</evidence>
<proteinExistence type="predicted"/>
<evidence type="ECO:0000313" key="3">
    <source>
        <dbReference type="Proteomes" id="UP001322277"/>
    </source>
</evidence>
<organism evidence="2 3">
    <name type="scientific">Colletotrichum destructivum</name>
    <dbReference type="NCBI Taxonomy" id="34406"/>
    <lineage>
        <taxon>Eukaryota</taxon>
        <taxon>Fungi</taxon>
        <taxon>Dikarya</taxon>
        <taxon>Ascomycota</taxon>
        <taxon>Pezizomycotina</taxon>
        <taxon>Sordariomycetes</taxon>
        <taxon>Hypocreomycetidae</taxon>
        <taxon>Glomerellales</taxon>
        <taxon>Glomerellaceae</taxon>
        <taxon>Colletotrichum</taxon>
        <taxon>Colletotrichum destructivum species complex</taxon>
    </lineage>
</organism>
<dbReference type="AlphaFoldDB" id="A0AAX4IWK2"/>
<protein>
    <submittedName>
        <fullName evidence="2">Uncharacterized protein</fullName>
    </submittedName>
</protein>
<dbReference type="GeneID" id="87949125"/>
<evidence type="ECO:0000313" key="2">
    <source>
        <dbReference type="EMBL" id="WQF87611.1"/>
    </source>
</evidence>
<dbReference type="KEGG" id="cdet:87949125"/>
<accession>A0AAX4IWK2</accession>
<dbReference type="EMBL" id="CP137312">
    <property type="protein sequence ID" value="WQF87611.1"/>
    <property type="molecule type" value="Genomic_DNA"/>
</dbReference>
<reference evidence="3" key="1">
    <citation type="journal article" date="2023" name="bioRxiv">
        <title>Complete genome of the Medicago anthracnose fungus, Colletotrichum destructivum, reveals a mini-chromosome-like region within a core chromosome.</title>
        <authorList>
            <person name="Lapalu N."/>
            <person name="Simon A."/>
            <person name="Lu A."/>
            <person name="Plaumann P.-L."/>
            <person name="Amselem J."/>
            <person name="Pigne S."/>
            <person name="Auger A."/>
            <person name="Koch C."/>
            <person name="Dallery J.-F."/>
            <person name="O'Connell R.J."/>
        </authorList>
    </citation>
    <scope>NUCLEOTIDE SEQUENCE [LARGE SCALE GENOMIC DNA]</scope>
    <source>
        <strain evidence="3">CBS 520.97</strain>
    </source>
</reference>
<gene>
    <name evidence="2" type="ORF">CDEST_12625</name>
</gene>
<dbReference type="RefSeq" id="XP_062784832.1">
    <property type="nucleotide sequence ID" value="XM_062928781.1"/>
</dbReference>
<dbReference type="Proteomes" id="UP001322277">
    <property type="component" value="Chromosome 8"/>
</dbReference>
<keyword evidence="3" id="KW-1185">Reference proteome</keyword>
<feature type="signal peptide" evidence="1">
    <location>
        <begin position="1"/>
        <end position="17"/>
    </location>
</feature>